<dbReference type="CDD" id="cd00009">
    <property type="entry name" value="AAA"/>
    <property type="match status" value="1"/>
</dbReference>
<dbReference type="Gene3D" id="3.40.50.300">
    <property type="entry name" value="P-loop containing nucleotide triphosphate hydrolases"/>
    <property type="match status" value="1"/>
</dbReference>
<dbReference type="InterPro" id="IPR003593">
    <property type="entry name" value="AAA+_ATPase"/>
</dbReference>
<accession>A0ABT0AFX4</accession>
<dbReference type="PANTHER" id="PTHR37291:SF1">
    <property type="entry name" value="TYPE IV METHYL-DIRECTED RESTRICTION ENZYME ECOKMCRB SUBUNIT"/>
    <property type="match status" value="1"/>
</dbReference>
<reference evidence="2" key="1">
    <citation type="submission" date="2022-03" db="EMBL/GenBank/DDBJ databases">
        <title>Identification of a novel bacterium isolated from mangrove sediments.</title>
        <authorList>
            <person name="Pan X."/>
        </authorList>
    </citation>
    <scope>NUCLEOTIDE SEQUENCE</scope>
    <source>
        <strain evidence="2">B2637</strain>
    </source>
</reference>
<dbReference type="PANTHER" id="PTHR37291">
    <property type="entry name" value="5-METHYLCYTOSINE-SPECIFIC RESTRICTION ENZYME B"/>
    <property type="match status" value="1"/>
</dbReference>
<organism evidence="2 3">
    <name type="scientific">Novosphingobium mangrovi</name>
    <name type="common">ex Hu et al. 2023</name>
    <dbReference type="NCBI Taxonomy" id="2930094"/>
    <lineage>
        <taxon>Bacteria</taxon>
        <taxon>Pseudomonadati</taxon>
        <taxon>Pseudomonadota</taxon>
        <taxon>Alphaproteobacteria</taxon>
        <taxon>Sphingomonadales</taxon>
        <taxon>Sphingomonadaceae</taxon>
        <taxon>Novosphingobium</taxon>
    </lineage>
</organism>
<dbReference type="InterPro" id="IPR011704">
    <property type="entry name" value="ATPase_dyneun-rel_AAA"/>
</dbReference>
<evidence type="ECO:0000313" key="2">
    <source>
        <dbReference type="EMBL" id="MCJ1962076.1"/>
    </source>
</evidence>
<protein>
    <submittedName>
        <fullName evidence="2">DUF3578 domain-containing protein</fullName>
    </submittedName>
</protein>
<gene>
    <name evidence="2" type="ORF">MTR65_15390</name>
</gene>
<dbReference type="Proteomes" id="UP001162802">
    <property type="component" value="Unassembled WGS sequence"/>
</dbReference>
<keyword evidence="3" id="KW-1185">Reference proteome</keyword>
<comment type="caution">
    <text evidence="2">The sequence shown here is derived from an EMBL/GenBank/DDBJ whole genome shotgun (WGS) entry which is preliminary data.</text>
</comment>
<proteinExistence type="predicted"/>
<feature type="domain" description="AAA+ ATPase" evidence="1">
    <location>
        <begin position="517"/>
        <end position="677"/>
    </location>
</feature>
<dbReference type="EMBL" id="JALHAT010000031">
    <property type="protein sequence ID" value="MCJ1962076.1"/>
    <property type="molecule type" value="Genomic_DNA"/>
</dbReference>
<dbReference type="SUPFAM" id="SSF52540">
    <property type="entry name" value="P-loop containing nucleoside triphosphate hydrolases"/>
    <property type="match status" value="1"/>
</dbReference>
<sequence>MSKFNPHHETARLYEAADACRQRSLIKEESLFSPGEALWTVENLDELDEKFVQNPDEGGANFLDKLRTQLVGATPSALRLMAELLWLLSLFPSNIGAPKKRENVTEVWSWSGNALSATEPYLADNVLGGIGSAGTAYNTHRWRELVFLITSLRMIRALPSDRQRNILEDGQKFVEWLDEQEGANNRQLLNILPHLFFPDEFERISSRGDKEAILASFTDEDRRHWRKRSVPELDRALFDLRRDLEDAKGAPVDYYLDDLKTRWKPSGGVETQAGDRPSFASVLTAFLKAFEASRTSQFTTAGEMGEAKRALEAWLETCPLIAAHKNLKVRASVGQGGWTNTPWIAILDDRLTNSTQRGIYIVFLVAEDLSVTYLTLNQGMTDLVNSFGQRGAAEEMVKVAAATRPQIADLLSEPFELDNTIDLKSGTNAARNYEVGTIAHASLASDELPNDEQVTALLADLVEAYQRIVVSKDNAVEEPAEVDQDVAEAPAFSLNDALKDLFLEREEAEQLLLLWKTKKNLVLQGPPGVGKSFAAKRLAYALIEAADPRRVGFVQFHQSYSYEDFVQGYRPSEEGFSLRQGKFVAFCKQAMAHPGKRFVFIIDEINRGNLSRILGELMLLIEPDKRQADWAVPLAYDDTLFHVPDNVFLLGLMNTADRSLAVVDYALRRRFAFIDLPPRIDTQKFETQLVASGVPTEIVRIIRDRVGALNSAVIDDVANLGPGFAIGHSFFCSGLADGETGAEWYRRVITTEILPLLREYWFDAPANVETWTERLLG</sequence>
<evidence type="ECO:0000259" key="1">
    <source>
        <dbReference type="SMART" id="SM00382"/>
    </source>
</evidence>
<dbReference type="Pfam" id="PF07728">
    <property type="entry name" value="AAA_5"/>
    <property type="match status" value="1"/>
</dbReference>
<evidence type="ECO:0000313" key="3">
    <source>
        <dbReference type="Proteomes" id="UP001162802"/>
    </source>
</evidence>
<dbReference type="RefSeq" id="WP_243801728.1">
    <property type="nucleotide sequence ID" value="NZ_JALHAT010000031.1"/>
</dbReference>
<name>A0ABT0AFX4_9SPHN</name>
<dbReference type="InterPro" id="IPR027417">
    <property type="entry name" value="P-loop_NTPase"/>
</dbReference>
<dbReference type="InterPro" id="IPR021961">
    <property type="entry name" value="McrB_DNA-bd"/>
</dbReference>
<dbReference type="Pfam" id="PF12102">
    <property type="entry name" value="MrcB_N"/>
    <property type="match status" value="1"/>
</dbReference>
<dbReference type="SMART" id="SM00382">
    <property type="entry name" value="AAA"/>
    <property type="match status" value="1"/>
</dbReference>
<dbReference type="Gene3D" id="3.30.920.90">
    <property type="match status" value="1"/>
</dbReference>
<dbReference type="InterPro" id="IPR052934">
    <property type="entry name" value="Methyl-DNA_Rec/Restrict_Enz"/>
</dbReference>